<dbReference type="AlphaFoldDB" id="A0AAP0KA01"/>
<proteinExistence type="predicted"/>
<organism evidence="2 3">
    <name type="scientific">Stephania cephalantha</name>
    <dbReference type="NCBI Taxonomy" id="152367"/>
    <lineage>
        <taxon>Eukaryota</taxon>
        <taxon>Viridiplantae</taxon>
        <taxon>Streptophyta</taxon>
        <taxon>Embryophyta</taxon>
        <taxon>Tracheophyta</taxon>
        <taxon>Spermatophyta</taxon>
        <taxon>Magnoliopsida</taxon>
        <taxon>Ranunculales</taxon>
        <taxon>Menispermaceae</taxon>
        <taxon>Menispermoideae</taxon>
        <taxon>Cissampelideae</taxon>
        <taxon>Stephania</taxon>
    </lineage>
</organism>
<comment type="caution">
    <text evidence="2">The sequence shown here is derived from an EMBL/GenBank/DDBJ whole genome shotgun (WGS) entry which is preliminary data.</text>
</comment>
<keyword evidence="1" id="KW-0812">Transmembrane</keyword>
<gene>
    <name evidence="2" type="ORF">Scep_006686</name>
</gene>
<reference evidence="2 3" key="1">
    <citation type="submission" date="2024-01" db="EMBL/GenBank/DDBJ databases">
        <title>Genome assemblies of Stephania.</title>
        <authorList>
            <person name="Yang L."/>
        </authorList>
    </citation>
    <scope>NUCLEOTIDE SEQUENCE [LARGE SCALE GENOMIC DNA]</scope>
    <source>
        <strain evidence="2">JXDWG</strain>
        <tissue evidence="2">Leaf</tissue>
    </source>
</reference>
<evidence type="ECO:0000313" key="3">
    <source>
        <dbReference type="Proteomes" id="UP001419268"/>
    </source>
</evidence>
<sequence>MEFYKNRSFSGSFEFLLSHNTPATLRSYSAFSLTCLSLSALFLLFVYLLLVEFSLSWYLSPSLNSKDTIEP</sequence>
<keyword evidence="1" id="KW-0472">Membrane</keyword>
<dbReference type="Proteomes" id="UP001419268">
    <property type="component" value="Unassembled WGS sequence"/>
</dbReference>
<evidence type="ECO:0000313" key="2">
    <source>
        <dbReference type="EMBL" id="KAK9147929.1"/>
    </source>
</evidence>
<accession>A0AAP0KA01</accession>
<protein>
    <submittedName>
        <fullName evidence="2">Uncharacterized protein</fullName>
    </submittedName>
</protein>
<dbReference type="EMBL" id="JBBNAG010000003">
    <property type="protein sequence ID" value="KAK9147929.1"/>
    <property type="molecule type" value="Genomic_DNA"/>
</dbReference>
<keyword evidence="1" id="KW-1133">Transmembrane helix</keyword>
<evidence type="ECO:0000256" key="1">
    <source>
        <dbReference type="SAM" id="Phobius"/>
    </source>
</evidence>
<keyword evidence="3" id="KW-1185">Reference proteome</keyword>
<feature type="transmembrane region" description="Helical" evidence="1">
    <location>
        <begin position="28"/>
        <end position="50"/>
    </location>
</feature>
<name>A0AAP0KA01_9MAGN</name>